<keyword evidence="1" id="KW-0472">Membrane</keyword>
<proteinExistence type="predicted"/>
<organism evidence="2">
    <name type="scientific">marine sediment metagenome</name>
    <dbReference type="NCBI Taxonomy" id="412755"/>
    <lineage>
        <taxon>unclassified sequences</taxon>
        <taxon>metagenomes</taxon>
        <taxon>ecological metagenomes</taxon>
    </lineage>
</organism>
<evidence type="ECO:0000313" key="2">
    <source>
        <dbReference type="EMBL" id="GAI39223.1"/>
    </source>
</evidence>
<protein>
    <submittedName>
        <fullName evidence="2">Uncharacterized protein</fullName>
    </submittedName>
</protein>
<dbReference type="EMBL" id="BARV01032897">
    <property type="protein sequence ID" value="GAI39223.1"/>
    <property type="molecule type" value="Genomic_DNA"/>
</dbReference>
<gene>
    <name evidence="2" type="ORF">S06H3_51800</name>
</gene>
<evidence type="ECO:0000256" key="1">
    <source>
        <dbReference type="SAM" id="Phobius"/>
    </source>
</evidence>
<keyword evidence="1" id="KW-1133">Transmembrane helix</keyword>
<accession>X1N6K2</accession>
<feature type="transmembrane region" description="Helical" evidence="1">
    <location>
        <begin position="12"/>
        <end position="33"/>
    </location>
</feature>
<name>X1N6K2_9ZZZZ</name>
<sequence length="42" mass="4244">LCITALEITAIALGINGVLLSVSIAAIAGLGGYEIAMKRKSK</sequence>
<keyword evidence="1" id="KW-0812">Transmembrane</keyword>
<feature type="non-terminal residue" evidence="2">
    <location>
        <position position="1"/>
    </location>
</feature>
<reference evidence="2" key="1">
    <citation type="journal article" date="2014" name="Front. Microbiol.">
        <title>High frequency of phylogenetically diverse reductive dehalogenase-homologous genes in deep subseafloor sedimentary metagenomes.</title>
        <authorList>
            <person name="Kawai M."/>
            <person name="Futagami T."/>
            <person name="Toyoda A."/>
            <person name="Takaki Y."/>
            <person name="Nishi S."/>
            <person name="Hori S."/>
            <person name="Arai W."/>
            <person name="Tsubouchi T."/>
            <person name="Morono Y."/>
            <person name="Uchiyama I."/>
            <person name="Ito T."/>
            <person name="Fujiyama A."/>
            <person name="Inagaki F."/>
            <person name="Takami H."/>
        </authorList>
    </citation>
    <scope>NUCLEOTIDE SEQUENCE</scope>
    <source>
        <strain evidence="2">Expedition CK06-06</strain>
    </source>
</reference>
<dbReference type="AlphaFoldDB" id="X1N6K2"/>
<comment type="caution">
    <text evidence="2">The sequence shown here is derived from an EMBL/GenBank/DDBJ whole genome shotgun (WGS) entry which is preliminary data.</text>
</comment>